<evidence type="ECO:0000313" key="5">
    <source>
        <dbReference type="EMBL" id="WFD37639.1"/>
    </source>
</evidence>
<evidence type="ECO:0000313" key="6">
    <source>
        <dbReference type="Proteomes" id="UP001217754"/>
    </source>
</evidence>
<dbReference type="Gene3D" id="1.10.1820.10">
    <property type="entry name" value="protein kinase ck2 holoenzyme, chain C, domain 1"/>
    <property type="match status" value="1"/>
</dbReference>
<dbReference type="Pfam" id="PF01214">
    <property type="entry name" value="CK_II_beta"/>
    <property type="match status" value="1"/>
</dbReference>
<dbReference type="InterPro" id="IPR016149">
    <property type="entry name" value="Casein_kin_II_reg-sub_N"/>
</dbReference>
<dbReference type="GO" id="GO:0006359">
    <property type="term" value="P:regulation of transcription by RNA polymerase III"/>
    <property type="evidence" value="ECO:0007669"/>
    <property type="project" value="TreeGrafter"/>
</dbReference>
<feature type="region of interest" description="Disordered" evidence="4">
    <location>
        <begin position="219"/>
        <end position="261"/>
    </location>
</feature>
<dbReference type="Proteomes" id="UP001217754">
    <property type="component" value="Chromosome 1"/>
</dbReference>
<dbReference type="FunFam" id="2.20.25.20:FF:000002">
    <property type="entry name" value="Casein kinase II subunit beta"/>
    <property type="match status" value="1"/>
</dbReference>
<dbReference type="FunFam" id="1.10.1820.10:FF:000003">
    <property type="entry name" value="Casein kinase II subunit beta"/>
    <property type="match status" value="1"/>
</dbReference>
<dbReference type="GO" id="GO:0005956">
    <property type="term" value="C:protein kinase CK2 complex"/>
    <property type="evidence" value="ECO:0007669"/>
    <property type="project" value="UniProtKB-UniRule"/>
</dbReference>
<dbReference type="GeneID" id="85224235"/>
<proteinExistence type="inferred from homology"/>
<dbReference type="SMART" id="SM01085">
    <property type="entry name" value="CK_II_beta"/>
    <property type="match status" value="1"/>
</dbReference>
<dbReference type="RefSeq" id="XP_060120536.1">
    <property type="nucleotide sequence ID" value="XM_060264553.1"/>
</dbReference>
<protein>
    <recommendedName>
        <fullName evidence="3">Casein kinase II subunit beta</fullName>
        <shortName evidence="3">CK II beta</shortName>
    </recommendedName>
</protein>
<dbReference type="InterPro" id="IPR000704">
    <property type="entry name" value="Casein_kinase_II_reg-sub"/>
</dbReference>
<evidence type="ECO:0000256" key="1">
    <source>
        <dbReference type="ARBA" id="ARBA00006941"/>
    </source>
</evidence>
<dbReference type="SUPFAM" id="SSF57798">
    <property type="entry name" value="Casein kinase II beta subunit"/>
    <property type="match status" value="1"/>
</dbReference>
<accession>A0AAF0F077</accession>
<gene>
    <name evidence="5" type="primary">CKB2</name>
    <name evidence="5" type="ORF">MJAP1_000586</name>
</gene>
<organism evidence="5 6">
    <name type="scientific">Malassezia japonica</name>
    <dbReference type="NCBI Taxonomy" id="223818"/>
    <lineage>
        <taxon>Eukaryota</taxon>
        <taxon>Fungi</taxon>
        <taxon>Dikarya</taxon>
        <taxon>Basidiomycota</taxon>
        <taxon>Ustilaginomycotina</taxon>
        <taxon>Malasseziomycetes</taxon>
        <taxon>Malasseziales</taxon>
        <taxon>Malasseziaceae</taxon>
        <taxon>Malassezia</taxon>
    </lineage>
</organism>
<evidence type="ECO:0000256" key="2">
    <source>
        <dbReference type="ARBA" id="ARBA00045899"/>
    </source>
</evidence>
<dbReference type="GO" id="GO:0034456">
    <property type="term" value="C:UTP-C complex"/>
    <property type="evidence" value="ECO:0007669"/>
    <property type="project" value="TreeGrafter"/>
</dbReference>
<comment type="similarity">
    <text evidence="1 3">Belongs to the casein kinase 2 subunit beta family.</text>
</comment>
<feature type="compositionally biased region" description="Basic and acidic residues" evidence="4">
    <location>
        <begin position="301"/>
        <end position="310"/>
    </location>
</feature>
<dbReference type="EMBL" id="CP119958">
    <property type="protein sequence ID" value="WFD37639.1"/>
    <property type="molecule type" value="Genomic_DNA"/>
</dbReference>
<keyword evidence="6" id="KW-1185">Reference proteome</keyword>
<dbReference type="PANTHER" id="PTHR11740:SF39">
    <property type="entry name" value="CASEIN KINASE II SUBUNIT BETA"/>
    <property type="match status" value="1"/>
</dbReference>
<dbReference type="Gene3D" id="2.20.25.20">
    <property type="match status" value="1"/>
</dbReference>
<feature type="region of interest" description="Disordered" evidence="4">
    <location>
        <begin position="285"/>
        <end position="310"/>
    </location>
</feature>
<dbReference type="PROSITE" id="PS01101">
    <property type="entry name" value="CK2_BETA"/>
    <property type="match status" value="1"/>
</dbReference>
<sequence>MMEELSSGSSDYAASTWIAWFLSTKGNEYFCELDEDYILDRFNLTGLNTEVQHYMHALDLITDALDEQLDDDQREQIETQARILYGLIHARYIITTRGLAKMLEKYKHADFGRCPRVLCYQQPLLPVGLSDLPFRSPVKLYCPRCEDLYSPKSSRHGSIDGAFFGTSFPHMLFMVYPHMVPVKTATGGPHPTAKQSYGGISADVLHQRALALEQNNSLTHSQMDEVSSETASNPPSEARVGHASNADSGTSSPLPNKPAVPDVERVVPRIFGFPVHETSRLMAWQEKKQQQQVGRIARFRQKTEGGKTSL</sequence>
<dbReference type="InterPro" id="IPR035991">
    <property type="entry name" value="Casein_kinase_II_beta-like"/>
</dbReference>
<dbReference type="PRINTS" id="PR00472">
    <property type="entry name" value="CASNKINASEII"/>
</dbReference>
<feature type="compositionally biased region" description="Polar residues" evidence="4">
    <location>
        <begin position="245"/>
        <end position="254"/>
    </location>
</feature>
<evidence type="ECO:0000256" key="4">
    <source>
        <dbReference type="SAM" id="MobiDB-lite"/>
    </source>
</evidence>
<evidence type="ECO:0000256" key="3">
    <source>
        <dbReference type="RuleBase" id="RU361268"/>
    </source>
</evidence>
<dbReference type="GO" id="GO:0019887">
    <property type="term" value="F:protein kinase regulator activity"/>
    <property type="evidence" value="ECO:0007669"/>
    <property type="project" value="InterPro"/>
</dbReference>
<comment type="function">
    <text evidence="2 3">Regulatory subunit of casein kinase II/CK2. As part of the kinase complex regulates the basal catalytic activity of the alpha subunit a constitutively active serine/threonine-protein kinase that phosphorylates a large number of substrates containing acidic residues C-terminal to the phosphorylated serine or threonine.</text>
</comment>
<reference evidence="5" key="1">
    <citation type="submission" date="2023-03" db="EMBL/GenBank/DDBJ databases">
        <title>Mating type loci evolution in Malassezia.</title>
        <authorList>
            <person name="Coelho M.A."/>
        </authorList>
    </citation>
    <scope>NUCLEOTIDE SEQUENCE</scope>
    <source>
        <strain evidence="5">CBS 9431</strain>
    </source>
</reference>
<comment type="subunit">
    <text evidence="3">Tetramer of two alpha and two beta subunits.</text>
</comment>
<dbReference type="GO" id="GO:0005737">
    <property type="term" value="C:cytoplasm"/>
    <property type="evidence" value="ECO:0007669"/>
    <property type="project" value="TreeGrafter"/>
</dbReference>
<dbReference type="PANTHER" id="PTHR11740">
    <property type="entry name" value="CASEIN KINASE II SUBUNIT BETA"/>
    <property type="match status" value="1"/>
</dbReference>
<dbReference type="AlphaFoldDB" id="A0AAF0F077"/>
<name>A0AAF0F077_9BASI</name>
<feature type="compositionally biased region" description="Polar residues" evidence="4">
    <location>
        <begin position="219"/>
        <end position="235"/>
    </location>
</feature>